<organism evidence="1 2">
    <name type="scientific">Tanacetum coccineum</name>
    <dbReference type="NCBI Taxonomy" id="301880"/>
    <lineage>
        <taxon>Eukaryota</taxon>
        <taxon>Viridiplantae</taxon>
        <taxon>Streptophyta</taxon>
        <taxon>Embryophyta</taxon>
        <taxon>Tracheophyta</taxon>
        <taxon>Spermatophyta</taxon>
        <taxon>Magnoliopsida</taxon>
        <taxon>eudicotyledons</taxon>
        <taxon>Gunneridae</taxon>
        <taxon>Pentapetalae</taxon>
        <taxon>asterids</taxon>
        <taxon>campanulids</taxon>
        <taxon>Asterales</taxon>
        <taxon>Asteraceae</taxon>
        <taxon>Asteroideae</taxon>
        <taxon>Anthemideae</taxon>
        <taxon>Anthemidinae</taxon>
        <taxon>Tanacetum</taxon>
    </lineage>
</organism>
<dbReference type="InterPro" id="IPR036397">
    <property type="entry name" value="RNaseH_sf"/>
</dbReference>
<accession>A0ABQ4WYV2</accession>
<sequence length="201" mass="22907">MRVASINGKKYILVIVDDYSRYTWTLFLRSKDETPEVLKDFLMMIQRNLQAKACSLMKQFGFSLPTQHTSLFQLSDDVNNGHLNGPLKEEVYCCSARRHFQTLIMPDVNTRKALLEGTVPGDKLVSGCQRNKTAMQYLQQRQSTVALSASCAQVMWLRWHDALASEHSQAVNQESYAKSLWILQNNPSDSNVFHNDDGYPA</sequence>
<comment type="caution">
    <text evidence="1">The sequence shown here is derived from an EMBL/GenBank/DDBJ whole genome shotgun (WGS) entry which is preliminary data.</text>
</comment>
<dbReference type="Proteomes" id="UP001151760">
    <property type="component" value="Unassembled WGS sequence"/>
</dbReference>
<dbReference type="Gene3D" id="3.30.420.10">
    <property type="entry name" value="Ribonuclease H-like superfamily/Ribonuclease H"/>
    <property type="match status" value="1"/>
</dbReference>
<reference evidence="1" key="2">
    <citation type="submission" date="2022-01" db="EMBL/GenBank/DDBJ databases">
        <authorList>
            <person name="Yamashiro T."/>
            <person name="Shiraishi A."/>
            <person name="Satake H."/>
            <person name="Nakayama K."/>
        </authorList>
    </citation>
    <scope>NUCLEOTIDE SEQUENCE</scope>
</reference>
<protein>
    <submittedName>
        <fullName evidence="1">Ribonuclease H-like domain-containing protein</fullName>
    </submittedName>
</protein>
<name>A0ABQ4WYV2_9ASTR</name>
<dbReference type="PANTHER" id="PTHR42648">
    <property type="entry name" value="TRANSPOSASE, PUTATIVE-RELATED"/>
    <property type="match status" value="1"/>
</dbReference>
<dbReference type="InterPro" id="IPR039537">
    <property type="entry name" value="Retrotran_Ty1/copia-like"/>
</dbReference>
<dbReference type="SUPFAM" id="SSF53098">
    <property type="entry name" value="Ribonuclease H-like"/>
    <property type="match status" value="1"/>
</dbReference>
<evidence type="ECO:0000313" key="1">
    <source>
        <dbReference type="EMBL" id="GJS58092.1"/>
    </source>
</evidence>
<proteinExistence type="predicted"/>
<dbReference type="PANTHER" id="PTHR42648:SF21">
    <property type="entry name" value="CYSTEINE-RICH RLK (RECEPTOR-LIKE PROTEIN KINASE) 8"/>
    <property type="match status" value="1"/>
</dbReference>
<dbReference type="EMBL" id="BQNB010009055">
    <property type="protein sequence ID" value="GJS58092.1"/>
    <property type="molecule type" value="Genomic_DNA"/>
</dbReference>
<reference evidence="1" key="1">
    <citation type="journal article" date="2022" name="Int. J. Mol. Sci.">
        <title>Draft Genome of Tanacetum Coccineum: Genomic Comparison of Closely Related Tanacetum-Family Plants.</title>
        <authorList>
            <person name="Yamashiro T."/>
            <person name="Shiraishi A."/>
            <person name="Nakayama K."/>
            <person name="Satake H."/>
        </authorList>
    </citation>
    <scope>NUCLEOTIDE SEQUENCE</scope>
</reference>
<gene>
    <name evidence="1" type="ORF">Tco_0652876</name>
</gene>
<keyword evidence="2" id="KW-1185">Reference proteome</keyword>
<evidence type="ECO:0000313" key="2">
    <source>
        <dbReference type="Proteomes" id="UP001151760"/>
    </source>
</evidence>
<dbReference type="InterPro" id="IPR012337">
    <property type="entry name" value="RNaseH-like_sf"/>
</dbReference>